<evidence type="ECO:0000313" key="2">
    <source>
        <dbReference type="EMBL" id="GER31004.1"/>
    </source>
</evidence>
<name>A0A5A7PEC6_STRAF</name>
<sequence>MRLSFLSSTTGSKGLVSSEPGLTNFSEFLRIGPVFEVNVLTRNGSLDPGLGARFEVSEPEPEAELAGSGQGCGMRTAGSSTFGGPGSWCSHGSEPGSKVRNGLLKKESPGKGTGKVDNMAGKRGSGELGKREEVKDRRAVFKGKTRGSFVWPTRGHLSHFASLSGQLLSQRALVVVVGQRLAFEFGAYCSRQLAEPSQA</sequence>
<dbReference type="AlphaFoldDB" id="A0A5A7PEC6"/>
<gene>
    <name evidence="2" type="ORF">STAS_06975</name>
</gene>
<keyword evidence="3" id="KW-1185">Reference proteome</keyword>
<accession>A0A5A7PEC6</accession>
<organism evidence="2 3">
    <name type="scientific">Striga asiatica</name>
    <name type="common">Asiatic witchweed</name>
    <name type="synonym">Buchnera asiatica</name>
    <dbReference type="NCBI Taxonomy" id="4170"/>
    <lineage>
        <taxon>Eukaryota</taxon>
        <taxon>Viridiplantae</taxon>
        <taxon>Streptophyta</taxon>
        <taxon>Embryophyta</taxon>
        <taxon>Tracheophyta</taxon>
        <taxon>Spermatophyta</taxon>
        <taxon>Magnoliopsida</taxon>
        <taxon>eudicotyledons</taxon>
        <taxon>Gunneridae</taxon>
        <taxon>Pentapetalae</taxon>
        <taxon>asterids</taxon>
        <taxon>lamiids</taxon>
        <taxon>Lamiales</taxon>
        <taxon>Orobanchaceae</taxon>
        <taxon>Buchnereae</taxon>
        <taxon>Striga</taxon>
    </lineage>
</organism>
<protein>
    <submittedName>
        <fullName evidence="2">Glycine/sarcosine/betaine reductase complex component A</fullName>
    </submittedName>
</protein>
<comment type="caution">
    <text evidence="2">The sequence shown here is derived from an EMBL/GenBank/DDBJ whole genome shotgun (WGS) entry which is preliminary data.</text>
</comment>
<evidence type="ECO:0000256" key="1">
    <source>
        <dbReference type="SAM" id="MobiDB-lite"/>
    </source>
</evidence>
<dbReference type="Proteomes" id="UP000325081">
    <property type="component" value="Unassembled WGS sequence"/>
</dbReference>
<dbReference type="EMBL" id="BKCP01004405">
    <property type="protein sequence ID" value="GER31004.1"/>
    <property type="molecule type" value="Genomic_DNA"/>
</dbReference>
<feature type="compositionally biased region" description="Basic and acidic residues" evidence="1">
    <location>
        <begin position="124"/>
        <end position="134"/>
    </location>
</feature>
<evidence type="ECO:0000313" key="3">
    <source>
        <dbReference type="Proteomes" id="UP000325081"/>
    </source>
</evidence>
<reference evidence="3" key="1">
    <citation type="journal article" date="2019" name="Curr. Biol.">
        <title>Genome Sequence of Striga asiatica Provides Insight into the Evolution of Plant Parasitism.</title>
        <authorList>
            <person name="Yoshida S."/>
            <person name="Kim S."/>
            <person name="Wafula E.K."/>
            <person name="Tanskanen J."/>
            <person name="Kim Y.M."/>
            <person name="Honaas L."/>
            <person name="Yang Z."/>
            <person name="Spallek T."/>
            <person name="Conn C.E."/>
            <person name="Ichihashi Y."/>
            <person name="Cheong K."/>
            <person name="Cui S."/>
            <person name="Der J.P."/>
            <person name="Gundlach H."/>
            <person name="Jiao Y."/>
            <person name="Hori C."/>
            <person name="Ishida J.K."/>
            <person name="Kasahara H."/>
            <person name="Kiba T."/>
            <person name="Kim M.S."/>
            <person name="Koo N."/>
            <person name="Laohavisit A."/>
            <person name="Lee Y.H."/>
            <person name="Lumba S."/>
            <person name="McCourt P."/>
            <person name="Mortimer J.C."/>
            <person name="Mutuku J.M."/>
            <person name="Nomura T."/>
            <person name="Sasaki-Sekimoto Y."/>
            <person name="Seto Y."/>
            <person name="Wang Y."/>
            <person name="Wakatake T."/>
            <person name="Sakakibara H."/>
            <person name="Demura T."/>
            <person name="Yamaguchi S."/>
            <person name="Yoneyama K."/>
            <person name="Manabe R.I."/>
            <person name="Nelson D.C."/>
            <person name="Schulman A.H."/>
            <person name="Timko M.P."/>
            <person name="dePamphilis C.W."/>
            <person name="Choi D."/>
            <person name="Shirasu K."/>
        </authorList>
    </citation>
    <scope>NUCLEOTIDE SEQUENCE [LARGE SCALE GENOMIC DNA]</scope>
    <source>
        <strain evidence="3">cv. UVA1</strain>
    </source>
</reference>
<feature type="region of interest" description="Disordered" evidence="1">
    <location>
        <begin position="83"/>
        <end position="134"/>
    </location>
</feature>
<proteinExistence type="predicted"/>